<dbReference type="InterPro" id="IPR051344">
    <property type="entry name" value="Vgb"/>
</dbReference>
<evidence type="ECO:0000313" key="3">
    <source>
        <dbReference type="EMBL" id="CAG7629880.1"/>
    </source>
</evidence>
<evidence type="ECO:0000256" key="1">
    <source>
        <dbReference type="SAM" id="SignalP"/>
    </source>
</evidence>
<feature type="signal peptide" evidence="1">
    <location>
        <begin position="1"/>
        <end position="26"/>
    </location>
</feature>
<feature type="domain" description="FIMAH" evidence="2">
    <location>
        <begin position="936"/>
        <end position="1012"/>
    </location>
</feature>
<gene>
    <name evidence="3" type="ORF">PAECIP111802_01598</name>
</gene>
<accession>A0ABN7THD1</accession>
<proteinExistence type="predicted"/>
<name>A0ABN7THD1_9BACL</name>
<sequence>MKRSRLAGLLVFVLVAVMLLSTQAFADNEESAGWNENQVTAEAAADNLLENPGFEQEPTNGIIPGWIPVRAGGAAVSGDVYKSGRYSLRVDDQSATLNGGAWSAIIAAQPGERFRSEAYIRVEQGTAILYMEFVNAEGKHHSYATSWTGGPTSGQWVPAIVEGTVPEGAAGVRVLPYSGAKTTCLCNFDDIKLIKKGESLLRQKFGPIQTIPDAVLNKLGQSAAIGTGKDGTPESYFFANGAPGTFYALDAVTGERRFSQQVTGASIVWGMTYSPNGNVYFASSETGRLFRYSPSERNITDLGLNPSGSFVWDIDATPDGRYLYGAVYPKGKMFEYDTETNRFRDLGTMVPGKEYVRGLGVTDRYIYAGLGTYAGEEPRVVIRYDRTTGGKTEIVIPTQSTFISDVHAYGGKLFATAGSLYVLDEETFQPLDSFGFGGQISPPSPDETNLVYYTSGSKICSYRLDSGARQEAGMLPSMATTAMKTLGWVRAAAGEFAGKTVLAGVTSYGDSFLFDPVSGRSTAVNLEVPGSPVQTHSLKSGPDGMLYIGGYHQGVSVYDPDEKRFKVQQFHTLQPESVGFLNGKVYFGMYGGAQIFEYDPARPWQYGTASGNNPYRAYDIREQDRPYVFASGDNKLFIGTIPDYGHLGGKLTIYDAGSNKWKEYENSELVHNQSITGLAYSDGKLYGSTTIKGGLGITPTESEAKLFVWDVAGERKLLERNLELPGHKPPMIGNLAIGPDGLVWGATGSAVFALDPVTLGVVKSRTLYSPNLDNSGSWRPFDLIFGDDGYIYSTIGGAITVIDPATLDFDQLSPKANVIALDKDGSVYYSLSGKDIFKVPVKLQSVQIAVYEPVLPWNGSTDLRLKGMLANGKPAKLEAATVRYVSSNPQVVSVDVYGHEIALSPGRTDVRAEVTLDGTTVASEPVSIQVIATVPAIAGQLSEYRSTGLLDEQLYRQLDNSLRQASHHRDKGDHVKAEQFIRKFVDDLNDTRLSDPEFEDARRLLQTAISDLRRQWTS</sequence>
<reference evidence="3 4" key="1">
    <citation type="submission" date="2021-06" db="EMBL/GenBank/DDBJ databases">
        <authorList>
            <person name="Criscuolo A."/>
        </authorList>
    </citation>
    <scope>NUCLEOTIDE SEQUENCE [LARGE SCALE GENOMIC DNA]</scope>
    <source>
        <strain evidence="4">CIP 111802</strain>
    </source>
</reference>
<dbReference type="PANTHER" id="PTHR40274:SF3">
    <property type="entry name" value="VIRGINIAMYCIN B LYASE"/>
    <property type="match status" value="1"/>
</dbReference>
<dbReference type="EMBL" id="CAJVCE010000003">
    <property type="protein sequence ID" value="CAG7629880.1"/>
    <property type="molecule type" value="Genomic_DNA"/>
</dbReference>
<evidence type="ECO:0000259" key="2">
    <source>
        <dbReference type="Pfam" id="PF22888"/>
    </source>
</evidence>
<feature type="chain" id="PRO_5046373141" description="FIMAH domain-containing protein" evidence="1">
    <location>
        <begin position="27"/>
        <end position="1018"/>
    </location>
</feature>
<protein>
    <recommendedName>
        <fullName evidence="2">FIMAH domain-containing protein</fullName>
    </recommendedName>
</protein>
<evidence type="ECO:0000313" key="4">
    <source>
        <dbReference type="Proteomes" id="UP000730618"/>
    </source>
</evidence>
<dbReference type="Pfam" id="PF22888">
    <property type="entry name" value="FIMAH"/>
    <property type="match status" value="1"/>
</dbReference>
<keyword evidence="4" id="KW-1185">Reference proteome</keyword>
<dbReference type="InterPro" id="IPR054470">
    <property type="entry name" value="FIMAH_dom"/>
</dbReference>
<keyword evidence="1" id="KW-0732">Signal</keyword>
<comment type="caution">
    <text evidence="3">The sequence shown here is derived from an EMBL/GenBank/DDBJ whole genome shotgun (WGS) entry which is preliminary data.</text>
</comment>
<dbReference type="Proteomes" id="UP000730618">
    <property type="component" value="Unassembled WGS sequence"/>
</dbReference>
<organism evidence="3 4">
    <name type="scientific">Paenibacillus allorhizosphaerae</name>
    <dbReference type="NCBI Taxonomy" id="2849866"/>
    <lineage>
        <taxon>Bacteria</taxon>
        <taxon>Bacillati</taxon>
        <taxon>Bacillota</taxon>
        <taxon>Bacilli</taxon>
        <taxon>Bacillales</taxon>
        <taxon>Paenibacillaceae</taxon>
        <taxon>Paenibacillus</taxon>
    </lineage>
</organism>
<dbReference type="PANTHER" id="PTHR40274">
    <property type="entry name" value="VIRGINIAMYCIN B LYASE"/>
    <property type="match status" value="1"/>
</dbReference>